<comment type="caution">
    <text evidence="2">The sequence shown here is derived from an EMBL/GenBank/DDBJ whole genome shotgun (WGS) entry which is preliminary data.</text>
</comment>
<protein>
    <submittedName>
        <fullName evidence="2">Uncharacterized protein</fullName>
    </submittedName>
</protein>
<gene>
    <name evidence="2" type="ORF">EVAR_74648_1</name>
</gene>
<dbReference type="EMBL" id="BGZK01000517">
    <property type="protein sequence ID" value="GBP48143.1"/>
    <property type="molecule type" value="Genomic_DNA"/>
</dbReference>
<dbReference type="AlphaFoldDB" id="A0A4C1WAR2"/>
<feature type="region of interest" description="Disordered" evidence="1">
    <location>
        <begin position="1"/>
        <end position="25"/>
    </location>
</feature>
<accession>A0A4C1WAR2</accession>
<proteinExistence type="predicted"/>
<evidence type="ECO:0000256" key="1">
    <source>
        <dbReference type="SAM" id="MobiDB-lite"/>
    </source>
</evidence>
<evidence type="ECO:0000313" key="2">
    <source>
        <dbReference type="EMBL" id="GBP48143.1"/>
    </source>
</evidence>
<reference evidence="2 3" key="1">
    <citation type="journal article" date="2019" name="Commun. Biol.">
        <title>The bagworm genome reveals a unique fibroin gene that provides high tensile strength.</title>
        <authorList>
            <person name="Kono N."/>
            <person name="Nakamura H."/>
            <person name="Ohtoshi R."/>
            <person name="Tomita M."/>
            <person name="Numata K."/>
            <person name="Arakawa K."/>
        </authorList>
    </citation>
    <scope>NUCLEOTIDE SEQUENCE [LARGE SCALE GENOMIC DNA]</scope>
</reference>
<sequence>MRIKVRGRTRYRAQDPRAASPSEPCASGLDANACGAGSLDRVGCRSTIRQSSMRLILERFARSVGRVRLRAPPRYLIACYRVGGRREIESNSTTQQCRSVISVCGHFELGNCKLTPPICRASRRSRQRHVRPLISAGKGEVSSCRDFLLPRSPFGGRRSTIPDSPANLRLYIRGIVLDLIGMVTRNPHCHPIPDSDRRPALNVNMSTFDSNRGPNQTRQDWVFINNVIIAERNKDARGWTRESVTAGAVPAGAGARGRASYVRVTQTIPPCPPVSSPR</sequence>
<feature type="compositionally biased region" description="Basic residues" evidence="1">
    <location>
        <begin position="1"/>
        <end position="11"/>
    </location>
</feature>
<name>A0A4C1WAR2_EUMVA</name>
<keyword evidence="3" id="KW-1185">Reference proteome</keyword>
<organism evidence="2 3">
    <name type="scientific">Eumeta variegata</name>
    <name type="common">Bagworm moth</name>
    <name type="synonym">Eumeta japonica</name>
    <dbReference type="NCBI Taxonomy" id="151549"/>
    <lineage>
        <taxon>Eukaryota</taxon>
        <taxon>Metazoa</taxon>
        <taxon>Ecdysozoa</taxon>
        <taxon>Arthropoda</taxon>
        <taxon>Hexapoda</taxon>
        <taxon>Insecta</taxon>
        <taxon>Pterygota</taxon>
        <taxon>Neoptera</taxon>
        <taxon>Endopterygota</taxon>
        <taxon>Lepidoptera</taxon>
        <taxon>Glossata</taxon>
        <taxon>Ditrysia</taxon>
        <taxon>Tineoidea</taxon>
        <taxon>Psychidae</taxon>
        <taxon>Oiketicinae</taxon>
        <taxon>Eumeta</taxon>
    </lineage>
</organism>
<evidence type="ECO:0000313" key="3">
    <source>
        <dbReference type="Proteomes" id="UP000299102"/>
    </source>
</evidence>
<dbReference type="Proteomes" id="UP000299102">
    <property type="component" value="Unassembled WGS sequence"/>
</dbReference>